<evidence type="ECO:0000313" key="1">
    <source>
        <dbReference type="EMBL" id="KAL0064533.1"/>
    </source>
</evidence>
<reference evidence="1 2" key="1">
    <citation type="submission" date="2024-05" db="EMBL/GenBank/DDBJ databases">
        <title>A draft genome resource for the thread blight pathogen Marasmius tenuissimus strain MS-2.</title>
        <authorList>
            <person name="Yulfo-Soto G.E."/>
            <person name="Baruah I.K."/>
            <person name="Amoako-Attah I."/>
            <person name="Bukari Y."/>
            <person name="Meinhardt L.W."/>
            <person name="Bailey B.A."/>
            <person name="Cohen S.P."/>
        </authorList>
    </citation>
    <scope>NUCLEOTIDE SEQUENCE [LARGE SCALE GENOMIC DNA]</scope>
    <source>
        <strain evidence="1 2">MS-2</strain>
    </source>
</reference>
<dbReference type="Proteomes" id="UP001437256">
    <property type="component" value="Unassembled WGS sequence"/>
</dbReference>
<accession>A0ABR2ZUT2</accession>
<protein>
    <recommendedName>
        <fullName evidence="3">HD domain-containing protein</fullName>
    </recommendedName>
</protein>
<dbReference type="EMBL" id="JBBXMP010000060">
    <property type="protein sequence ID" value="KAL0064533.1"/>
    <property type="molecule type" value="Genomic_DNA"/>
</dbReference>
<dbReference type="Gene3D" id="1.10.3210.10">
    <property type="entry name" value="Hypothetical protein af1432"/>
    <property type="match status" value="1"/>
</dbReference>
<comment type="caution">
    <text evidence="1">The sequence shown here is derived from an EMBL/GenBank/DDBJ whole genome shotgun (WGS) entry which is preliminary data.</text>
</comment>
<organism evidence="1 2">
    <name type="scientific">Marasmius tenuissimus</name>
    <dbReference type="NCBI Taxonomy" id="585030"/>
    <lineage>
        <taxon>Eukaryota</taxon>
        <taxon>Fungi</taxon>
        <taxon>Dikarya</taxon>
        <taxon>Basidiomycota</taxon>
        <taxon>Agaricomycotina</taxon>
        <taxon>Agaricomycetes</taxon>
        <taxon>Agaricomycetidae</taxon>
        <taxon>Agaricales</taxon>
        <taxon>Marasmiineae</taxon>
        <taxon>Marasmiaceae</taxon>
        <taxon>Marasmius</taxon>
    </lineage>
</organism>
<dbReference type="SUPFAM" id="SSF109604">
    <property type="entry name" value="HD-domain/PDEase-like"/>
    <property type="match status" value="1"/>
</dbReference>
<gene>
    <name evidence="1" type="ORF">AAF712_008478</name>
</gene>
<proteinExistence type="predicted"/>
<name>A0ABR2ZUT2_9AGAR</name>
<dbReference type="PANTHER" id="PTHR35569:SF1">
    <property type="entry name" value="CYANAMIDE HYDRATASE DDI2-RELATED"/>
    <property type="match status" value="1"/>
</dbReference>
<evidence type="ECO:0000313" key="2">
    <source>
        <dbReference type="Proteomes" id="UP001437256"/>
    </source>
</evidence>
<keyword evidence="2" id="KW-1185">Reference proteome</keyword>
<sequence length="150" mass="16513">MHDIGTCEAYDGSQRFEVEGGDAAAAHLRNFGVDEKDVHEVWVAIALHTSAGIAERIAELAKIVREAVLIDFGRGAGDFDIDVESLRKQFEEKYPRYGIEKVLGDSVVEQAVRRPQKAPAASWPGIMYRAHLAEPDWDGVNKAFPPPPSV</sequence>
<dbReference type="PANTHER" id="PTHR35569">
    <property type="entry name" value="CYANAMIDE HYDRATASE DDI2-RELATED"/>
    <property type="match status" value="1"/>
</dbReference>
<evidence type="ECO:0008006" key="3">
    <source>
        <dbReference type="Google" id="ProtNLM"/>
    </source>
</evidence>